<keyword evidence="5" id="KW-0804">Transcription</keyword>
<dbReference type="InterPro" id="IPR051243">
    <property type="entry name" value="PcG_WD-repeat"/>
</dbReference>
<feature type="region of interest" description="Disordered" evidence="7">
    <location>
        <begin position="1"/>
        <end position="44"/>
    </location>
</feature>
<keyword evidence="2 6" id="KW-0853">WD repeat</keyword>
<organism evidence="8">
    <name type="scientific">Dugesia japonica</name>
    <name type="common">Planarian</name>
    <dbReference type="NCBI Taxonomy" id="6161"/>
    <lineage>
        <taxon>Eukaryota</taxon>
        <taxon>Metazoa</taxon>
        <taxon>Spiralia</taxon>
        <taxon>Lophotrochozoa</taxon>
        <taxon>Platyhelminthes</taxon>
        <taxon>Rhabditophora</taxon>
        <taxon>Seriata</taxon>
        <taxon>Tricladida</taxon>
        <taxon>Continenticola</taxon>
        <taxon>Geoplanoidea</taxon>
        <taxon>Dugesiidae</taxon>
        <taxon>Dugesia</taxon>
    </lineage>
</organism>
<keyword evidence="3" id="KW-0677">Repeat</keyword>
<feature type="repeat" description="WD" evidence="6">
    <location>
        <begin position="181"/>
        <end position="215"/>
    </location>
</feature>
<reference evidence="8" key="1">
    <citation type="submission" date="2019-01" db="EMBL/GenBank/DDBJ databases">
        <title>Identification of a EED-like gene in planarian Dugesia japonica.</title>
        <authorList>
            <person name="Ma K."/>
            <person name="Liu D."/>
        </authorList>
    </citation>
    <scope>NUCLEOTIDE SEQUENCE</scope>
</reference>
<dbReference type="PROSITE" id="PS50294">
    <property type="entry name" value="WD_REPEATS_REGION"/>
    <property type="match status" value="1"/>
</dbReference>
<dbReference type="PANTHER" id="PTHR10253">
    <property type="entry name" value="POLYCOMB PROTEIN"/>
    <property type="match status" value="1"/>
</dbReference>
<dbReference type="Gene3D" id="2.130.10.10">
    <property type="entry name" value="YVTN repeat-like/Quinoprotein amine dehydrogenase"/>
    <property type="match status" value="1"/>
</dbReference>
<evidence type="ECO:0000256" key="6">
    <source>
        <dbReference type="PROSITE-ProRule" id="PRU00221"/>
    </source>
</evidence>
<sequence>MTKEELKNDTKRKLIKPKRKIISNNELDKESGSNSSKSVSDNNKNLNNLNFKQTALIKESHNNSIFGISVNEHIRKNKSDPILFVSVGGQNVTFYECLLDTTVNNIKFLHAYKDSDPNEEFYCCTWSYYVPYQNRSSSYADSMIESYLENCVAGQQIVACAGKKGIIRIISPNMGGVILNLAGHGQSINEVIFHPLYPDLLFSFSKDYTVRLWNVWNSVLVCIFGGSEGHRSEILHGDVDMTGQFLLSCGMDHTIKIWKLDDTRLTNAIAKSRKYLHHENEFVFDTFLQHFPDFSSNKIHGNYIDCGRWFGGLVFSKSCEGYLVLWKPGSLNSNLTPTFKIGQDVKPSILHQFELDDCDIWYVRFDIDVKRGLLALGNRLGRIYIWNLRDKRITEGNSIFDLKPQEFVVNNKNGLPVTIRQTRFTNEAKILLCACDGGVIARFDRI</sequence>
<dbReference type="SUPFAM" id="SSF50978">
    <property type="entry name" value="WD40 repeat-like"/>
    <property type="match status" value="1"/>
</dbReference>
<feature type="repeat" description="WD" evidence="6">
    <location>
        <begin position="227"/>
        <end position="268"/>
    </location>
</feature>
<dbReference type="InterPro" id="IPR036322">
    <property type="entry name" value="WD40_repeat_dom_sf"/>
</dbReference>
<gene>
    <name evidence="8" type="primary">eed</name>
</gene>
<keyword evidence="4" id="KW-0805">Transcription regulation</keyword>
<evidence type="ECO:0000256" key="5">
    <source>
        <dbReference type="ARBA" id="ARBA00023163"/>
    </source>
</evidence>
<proteinExistence type="evidence at transcript level"/>
<comment type="similarity">
    <text evidence="1">Belongs to the WD repeat ESC family.</text>
</comment>
<dbReference type="SMART" id="SM00320">
    <property type="entry name" value="WD40"/>
    <property type="match status" value="3"/>
</dbReference>
<evidence type="ECO:0000256" key="1">
    <source>
        <dbReference type="ARBA" id="ARBA00008075"/>
    </source>
</evidence>
<feature type="compositionally biased region" description="Basic and acidic residues" evidence="7">
    <location>
        <begin position="1"/>
        <end position="12"/>
    </location>
</feature>
<protein>
    <submittedName>
        <fullName evidence="8">Embryonic ectoderm development-like protein</fullName>
    </submittedName>
</protein>
<dbReference type="InterPro" id="IPR015943">
    <property type="entry name" value="WD40/YVTN_repeat-like_dom_sf"/>
</dbReference>
<evidence type="ECO:0000256" key="7">
    <source>
        <dbReference type="SAM" id="MobiDB-lite"/>
    </source>
</evidence>
<dbReference type="PROSITE" id="PS50082">
    <property type="entry name" value="WD_REPEATS_2"/>
    <property type="match status" value="2"/>
</dbReference>
<evidence type="ECO:0000256" key="2">
    <source>
        <dbReference type="ARBA" id="ARBA00022574"/>
    </source>
</evidence>
<dbReference type="AlphaFoldDB" id="A0A5B9BXU8"/>
<dbReference type="InterPro" id="IPR001680">
    <property type="entry name" value="WD40_rpt"/>
</dbReference>
<name>A0A5B9BXU8_DUGJA</name>
<evidence type="ECO:0000256" key="4">
    <source>
        <dbReference type="ARBA" id="ARBA00023015"/>
    </source>
</evidence>
<dbReference type="Pfam" id="PF00400">
    <property type="entry name" value="WD40"/>
    <property type="match status" value="2"/>
</dbReference>
<evidence type="ECO:0000256" key="3">
    <source>
        <dbReference type="ARBA" id="ARBA00022737"/>
    </source>
</evidence>
<evidence type="ECO:0000313" key="8">
    <source>
        <dbReference type="EMBL" id="QED93200.1"/>
    </source>
</evidence>
<dbReference type="EMBL" id="MK396260">
    <property type="protein sequence ID" value="QED93200.1"/>
    <property type="molecule type" value="mRNA"/>
</dbReference>
<feature type="compositionally biased region" description="Low complexity" evidence="7">
    <location>
        <begin position="32"/>
        <end position="44"/>
    </location>
</feature>
<accession>A0A5B9BXU8</accession>